<dbReference type="GO" id="GO:0016878">
    <property type="term" value="F:acid-thiol ligase activity"/>
    <property type="evidence" value="ECO:0007669"/>
    <property type="project" value="UniProtKB-ARBA"/>
</dbReference>
<name>A0A4V2SC94_9GAMM</name>
<evidence type="ECO:0000256" key="2">
    <source>
        <dbReference type="ARBA" id="ARBA00022598"/>
    </source>
</evidence>
<dbReference type="InterPro" id="IPR045851">
    <property type="entry name" value="AMP-bd_C_sf"/>
</dbReference>
<accession>A0A4V2SC94</accession>
<dbReference type="RefSeq" id="WP_117316658.1">
    <property type="nucleotide sequence ID" value="NZ_QQSW01000006.1"/>
</dbReference>
<dbReference type="Gene3D" id="3.30.300.30">
    <property type="match status" value="1"/>
</dbReference>
<dbReference type="Pfam" id="PF00501">
    <property type="entry name" value="AMP-binding"/>
    <property type="match status" value="1"/>
</dbReference>
<dbReference type="InterPro" id="IPR025110">
    <property type="entry name" value="AMP-bd_C"/>
</dbReference>
<dbReference type="InterPro" id="IPR042099">
    <property type="entry name" value="ANL_N_sf"/>
</dbReference>
<dbReference type="FunFam" id="3.30.300.30:FF:000008">
    <property type="entry name" value="2,3-dihydroxybenzoate-AMP ligase"/>
    <property type="match status" value="1"/>
</dbReference>
<keyword evidence="2" id="KW-0436">Ligase</keyword>
<gene>
    <name evidence="5" type="ORF">EV688_101307</name>
</gene>
<dbReference type="NCBIfam" id="NF004837">
    <property type="entry name" value="PRK06187.1"/>
    <property type="match status" value="1"/>
</dbReference>
<evidence type="ECO:0000259" key="4">
    <source>
        <dbReference type="Pfam" id="PF13193"/>
    </source>
</evidence>
<evidence type="ECO:0000313" key="5">
    <source>
        <dbReference type="EMBL" id="TCO78490.1"/>
    </source>
</evidence>
<proteinExistence type="inferred from homology"/>
<dbReference type="Gene3D" id="3.40.50.12780">
    <property type="entry name" value="N-terminal domain of ligase-like"/>
    <property type="match status" value="1"/>
</dbReference>
<feature type="domain" description="AMP-dependent synthetase/ligase" evidence="3">
    <location>
        <begin position="9"/>
        <end position="381"/>
    </location>
</feature>
<comment type="caution">
    <text evidence="5">The sequence shown here is derived from an EMBL/GenBank/DDBJ whole genome shotgun (WGS) entry which is preliminary data.</text>
</comment>
<dbReference type="AlphaFoldDB" id="A0A4V2SC94"/>
<dbReference type="SUPFAM" id="SSF56801">
    <property type="entry name" value="Acetyl-CoA synthetase-like"/>
    <property type="match status" value="1"/>
</dbReference>
<dbReference type="OrthoDB" id="9047442at2"/>
<evidence type="ECO:0000256" key="1">
    <source>
        <dbReference type="ARBA" id="ARBA00006432"/>
    </source>
</evidence>
<dbReference type="EMBL" id="SLWX01000001">
    <property type="protein sequence ID" value="TCO78490.1"/>
    <property type="molecule type" value="Genomic_DNA"/>
</dbReference>
<protein>
    <submittedName>
        <fullName evidence="5">Long-chain acyl-CoA synthetase</fullName>
    </submittedName>
</protein>
<dbReference type="InterPro" id="IPR000873">
    <property type="entry name" value="AMP-dep_synth/lig_dom"/>
</dbReference>
<dbReference type="InterPro" id="IPR020845">
    <property type="entry name" value="AMP-binding_CS"/>
</dbReference>
<reference evidence="5 6" key="1">
    <citation type="submission" date="2019-03" db="EMBL/GenBank/DDBJ databases">
        <title>Genomic Encyclopedia of Type Strains, Phase IV (KMG-IV): sequencing the most valuable type-strain genomes for metagenomic binning, comparative biology and taxonomic classification.</title>
        <authorList>
            <person name="Goeker M."/>
        </authorList>
    </citation>
    <scope>NUCLEOTIDE SEQUENCE [LARGE SCALE GENOMIC DNA]</scope>
    <source>
        <strain evidence="5 6">DSM 23344</strain>
    </source>
</reference>
<dbReference type="PROSITE" id="PS00455">
    <property type="entry name" value="AMP_BINDING"/>
    <property type="match status" value="1"/>
</dbReference>
<evidence type="ECO:0000259" key="3">
    <source>
        <dbReference type="Pfam" id="PF00501"/>
    </source>
</evidence>
<organism evidence="5 6">
    <name type="scientific">Chromatocurvus halotolerans</name>
    <dbReference type="NCBI Taxonomy" id="1132028"/>
    <lineage>
        <taxon>Bacteria</taxon>
        <taxon>Pseudomonadati</taxon>
        <taxon>Pseudomonadota</taxon>
        <taxon>Gammaproteobacteria</taxon>
        <taxon>Cellvibrionales</taxon>
        <taxon>Halieaceae</taxon>
        <taxon>Chromatocurvus</taxon>
    </lineage>
</organism>
<sequence length="527" mass="57179">MFSLTSLARRAAQINPDAIAVTAPGHRVHWREFPERIARLAGGLRNLGVRPDDSVAILALNSAHYYEFYFAVAWSGGVFVPVNTRLAPPEILHWLSDSDTRVVCVDATFLPVLQAIAPQLPDLAHIVLIGDASGASRTPVDGELPDWDSLAQTRPVPDADRRNDDIAGIFYTGGTTGRSKGVMLSQQNLVVNAMQAAPILELQPGDRCLHAAPMFHIADWCMCVGMALMGGSNSFLPAFEPGAVMQRIQDEGIEKMLMVPTMINMIVNHPHIGDFNLSSLKAIMYGASPMPEAVIRRALEVLPGTRFYQAYGQTEAAPILTMLRPEYHTTVGDGPFAGRLKSAGHALPGVELTVLDADDQPVPNGEVGEVCARGPNVMLGYRNLPGQTADTLAGGWLHTGDGGRLDDDGFLFIVDRVKDMIVTGGENVYSAEVENAIFQHEDVEQCAVIGVPDEKWGERVHAIVVPKAGRTPEAEAIVAHCRQLIAGFKCPRSVELRSEPLPLSGAGKILKTELRKPYWDQQKRNVS</sequence>
<dbReference type="PANTHER" id="PTHR43767">
    <property type="entry name" value="LONG-CHAIN-FATTY-ACID--COA LIGASE"/>
    <property type="match status" value="1"/>
</dbReference>
<evidence type="ECO:0000313" key="6">
    <source>
        <dbReference type="Proteomes" id="UP000294980"/>
    </source>
</evidence>
<comment type="similarity">
    <text evidence="1">Belongs to the ATP-dependent AMP-binding enzyme family.</text>
</comment>
<feature type="domain" description="AMP-binding enzyme C-terminal" evidence="4">
    <location>
        <begin position="432"/>
        <end position="508"/>
    </location>
</feature>
<dbReference type="Proteomes" id="UP000294980">
    <property type="component" value="Unassembled WGS sequence"/>
</dbReference>
<dbReference type="PANTHER" id="PTHR43767:SF1">
    <property type="entry name" value="NONRIBOSOMAL PEPTIDE SYNTHASE PES1 (EUROFUNG)-RELATED"/>
    <property type="match status" value="1"/>
</dbReference>
<dbReference type="InterPro" id="IPR050237">
    <property type="entry name" value="ATP-dep_AMP-bd_enzyme"/>
</dbReference>
<keyword evidence="6" id="KW-1185">Reference proteome</keyword>
<dbReference type="Pfam" id="PF13193">
    <property type="entry name" value="AMP-binding_C"/>
    <property type="match status" value="1"/>
</dbReference>